<evidence type="ECO:0000256" key="1">
    <source>
        <dbReference type="ARBA" id="ARBA00007847"/>
    </source>
</evidence>
<dbReference type="EC" id="5.1.1.13" evidence="3"/>
<dbReference type="NCBIfam" id="TIGR00035">
    <property type="entry name" value="asp_race"/>
    <property type="match status" value="1"/>
</dbReference>
<name>A0A7W6IP54_9HYPH</name>
<dbReference type="SUPFAM" id="SSF53681">
    <property type="entry name" value="Aspartate/glutamate racemase"/>
    <property type="match status" value="2"/>
</dbReference>
<gene>
    <name evidence="3" type="ORF">GGR20_002334</name>
</gene>
<dbReference type="AlphaFoldDB" id="A0A7W6IP54"/>
<comment type="caution">
    <text evidence="3">The sequence shown here is derived from an EMBL/GenBank/DDBJ whole genome shotgun (WGS) entry which is preliminary data.</text>
</comment>
<sequence>MKTIGLIGGMSWESTAVYYRHINQEVRRLRGGLASAEIAMRSLDFTEVVALQQAGRWDQAGDLLGRAGAGLARAGADCVLICTNTMHLVAEPVAAMSGIPLIDIITETASTLLAHGHKRPLLLATRYTMEHGFYTERMKAQGIEVMVPTADDRTIVHDIIFNELCQGQVRAAARAAYLDIIGRAKAEGADSVILGCTEIGLLIDPKTLPLPGFDSTTIHADAAIRFALGDEAAKAA</sequence>
<dbReference type="PANTHER" id="PTHR21198:SF7">
    <property type="entry name" value="ASPARTATE-GLUTAMATE RACEMASE FAMILY"/>
    <property type="match status" value="1"/>
</dbReference>
<dbReference type="GO" id="GO:0047689">
    <property type="term" value="F:aspartate racemase activity"/>
    <property type="evidence" value="ECO:0007669"/>
    <property type="project" value="UniProtKB-EC"/>
</dbReference>
<accession>A0A7W6IP54</accession>
<evidence type="ECO:0000256" key="2">
    <source>
        <dbReference type="ARBA" id="ARBA00023235"/>
    </source>
</evidence>
<evidence type="ECO:0000313" key="3">
    <source>
        <dbReference type="EMBL" id="MBB4052686.1"/>
    </source>
</evidence>
<dbReference type="Pfam" id="PF01177">
    <property type="entry name" value="Asp_Glu_race"/>
    <property type="match status" value="1"/>
</dbReference>
<keyword evidence="2 3" id="KW-0413">Isomerase</keyword>
<evidence type="ECO:0000313" key="4">
    <source>
        <dbReference type="Proteomes" id="UP000547011"/>
    </source>
</evidence>
<dbReference type="RefSeq" id="WP_183311398.1">
    <property type="nucleotide sequence ID" value="NZ_JACIEW010000005.1"/>
</dbReference>
<dbReference type="InterPro" id="IPR015942">
    <property type="entry name" value="Asp/Glu/hydantoin_racemase"/>
</dbReference>
<dbReference type="PANTHER" id="PTHR21198">
    <property type="entry name" value="GLUTAMATE RACEMASE"/>
    <property type="match status" value="1"/>
</dbReference>
<dbReference type="EMBL" id="JACIEW010000005">
    <property type="protein sequence ID" value="MBB4052686.1"/>
    <property type="molecule type" value="Genomic_DNA"/>
</dbReference>
<dbReference type="Proteomes" id="UP000547011">
    <property type="component" value="Unassembled WGS sequence"/>
</dbReference>
<keyword evidence="4" id="KW-1185">Reference proteome</keyword>
<dbReference type="InterPro" id="IPR033134">
    <property type="entry name" value="Asp/Glu_racemase_AS_2"/>
</dbReference>
<dbReference type="InterPro" id="IPR001920">
    <property type="entry name" value="Asp/Glu_race"/>
</dbReference>
<dbReference type="Gene3D" id="3.40.50.1860">
    <property type="match status" value="2"/>
</dbReference>
<protein>
    <submittedName>
        <fullName evidence="3">Aspartate racemase</fullName>
        <ecNumber evidence="3">5.1.1.13</ecNumber>
    </submittedName>
</protein>
<dbReference type="InterPro" id="IPR004380">
    <property type="entry name" value="Asp_race"/>
</dbReference>
<organism evidence="3 4">
    <name type="scientific">Devosia subaequoris</name>
    <dbReference type="NCBI Taxonomy" id="395930"/>
    <lineage>
        <taxon>Bacteria</taxon>
        <taxon>Pseudomonadati</taxon>
        <taxon>Pseudomonadota</taxon>
        <taxon>Alphaproteobacteria</taxon>
        <taxon>Hyphomicrobiales</taxon>
        <taxon>Devosiaceae</taxon>
        <taxon>Devosia</taxon>
    </lineage>
</organism>
<reference evidence="3 4" key="1">
    <citation type="submission" date="2020-08" db="EMBL/GenBank/DDBJ databases">
        <title>Genomic Encyclopedia of Type Strains, Phase IV (KMG-IV): sequencing the most valuable type-strain genomes for metagenomic binning, comparative biology and taxonomic classification.</title>
        <authorList>
            <person name="Goeker M."/>
        </authorList>
    </citation>
    <scope>NUCLEOTIDE SEQUENCE [LARGE SCALE GENOMIC DNA]</scope>
    <source>
        <strain evidence="3 4">DSM 23447</strain>
    </source>
</reference>
<dbReference type="PROSITE" id="PS00924">
    <property type="entry name" value="ASP_GLU_RACEMASE_2"/>
    <property type="match status" value="1"/>
</dbReference>
<comment type="similarity">
    <text evidence="1">Belongs to the aspartate/glutamate racemases family.</text>
</comment>
<proteinExistence type="inferred from homology"/>